<evidence type="ECO:0000256" key="1">
    <source>
        <dbReference type="SAM" id="Phobius"/>
    </source>
</evidence>
<feature type="transmembrane region" description="Helical" evidence="1">
    <location>
        <begin position="504"/>
        <end position="528"/>
    </location>
</feature>
<gene>
    <name evidence="2" type="ORF">TPC1_14418</name>
</gene>
<name>A0A146KD20_9EUKA</name>
<protein>
    <recommendedName>
        <fullName evidence="3">Transmembrane protein</fullName>
    </recommendedName>
</protein>
<sequence>LIIASFQISCFQSSSIFNYDYLMKQGTLQLIPISFSNDKVYEICKNLQDLTFTAVVTIQSGHTLSSTQLKYNTNFTYTITMECDGDASTQEQCQTKARLSQQAVFDLTFRGIDTSISQTIASYNVNIYNHESCIFEPSLSIDAVQVRFSFTATNNGCEMQSTQFLSQLPNPASDSAQLQISMYDLKANKTVKVIQYITQNLLENNVKPVMIFDYVASGNEDIKIVYDALVFNLIYKIEATMIFKLIPRQNDDETYYMKFKTALKDVTFTNFPKCYVNLNTQLSTQGLYLYTQPSGLCDVPTYDSVALKLGITSANTNFSYLQIVDSFTFEQSTWDLSCKNAVDLTTSVNSSSACVQKVKQLQEESGVSGLFQVQFMLNGEIVSAYQQYVSRLPACFSQISAQLKPQQFCVSLSALTNLDSCQMTAEQRTAIKITVQKDSGEFLDYEAYKTFSYKNATMCVPCSNCSEEKALIEDFQAGKYISQISFNTNQMPIDQFVYNQVQDVYWQSAAVMTGMTVVALGVALFFMFK</sequence>
<proteinExistence type="predicted"/>
<organism evidence="2">
    <name type="scientific">Trepomonas sp. PC1</name>
    <dbReference type="NCBI Taxonomy" id="1076344"/>
    <lineage>
        <taxon>Eukaryota</taxon>
        <taxon>Metamonada</taxon>
        <taxon>Diplomonadida</taxon>
        <taxon>Hexamitidae</taxon>
        <taxon>Hexamitinae</taxon>
        <taxon>Trepomonas</taxon>
    </lineage>
</organism>
<feature type="non-terminal residue" evidence="2">
    <location>
        <position position="1"/>
    </location>
</feature>
<evidence type="ECO:0008006" key="3">
    <source>
        <dbReference type="Google" id="ProtNLM"/>
    </source>
</evidence>
<dbReference type="EMBL" id="GDID01003265">
    <property type="protein sequence ID" value="JAP93341.1"/>
    <property type="molecule type" value="Transcribed_RNA"/>
</dbReference>
<reference evidence="2" key="1">
    <citation type="submission" date="2015-07" db="EMBL/GenBank/DDBJ databases">
        <title>Adaptation to a free-living lifestyle via gene acquisitions in the diplomonad Trepomonas sp. PC1.</title>
        <authorList>
            <person name="Xu F."/>
            <person name="Jerlstrom-Hultqvist J."/>
            <person name="Kolisko M."/>
            <person name="Simpson A.G.B."/>
            <person name="Roger A.J."/>
            <person name="Svard S.G."/>
            <person name="Andersson J.O."/>
        </authorList>
    </citation>
    <scope>NUCLEOTIDE SEQUENCE</scope>
    <source>
        <strain evidence="2">PC1</strain>
    </source>
</reference>
<keyword evidence="1" id="KW-1133">Transmembrane helix</keyword>
<keyword evidence="1" id="KW-0472">Membrane</keyword>
<keyword evidence="1" id="KW-0812">Transmembrane</keyword>
<evidence type="ECO:0000313" key="2">
    <source>
        <dbReference type="EMBL" id="JAP93341.1"/>
    </source>
</evidence>
<accession>A0A146KD20</accession>
<dbReference type="AlphaFoldDB" id="A0A146KD20"/>